<dbReference type="AlphaFoldDB" id="A0A0T6BRT0"/>
<dbReference type="PANTHER" id="PTHR45453">
    <property type="entry name" value="PHOSPHATE REGULON SENSOR PROTEIN PHOR"/>
    <property type="match status" value="1"/>
</dbReference>
<dbReference type="CDD" id="cd00082">
    <property type="entry name" value="HisKA"/>
    <property type="match status" value="1"/>
</dbReference>
<dbReference type="GO" id="GO:0004721">
    <property type="term" value="F:phosphoprotein phosphatase activity"/>
    <property type="evidence" value="ECO:0007669"/>
    <property type="project" value="TreeGrafter"/>
</dbReference>
<dbReference type="PANTHER" id="PTHR45453:SF1">
    <property type="entry name" value="PHOSPHATE REGULON SENSOR PROTEIN PHOR"/>
    <property type="match status" value="1"/>
</dbReference>
<evidence type="ECO:0000256" key="4">
    <source>
        <dbReference type="ARBA" id="ARBA00022553"/>
    </source>
</evidence>
<reference evidence="13 15" key="1">
    <citation type="journal article" date="2015" name="Int. J. Syst. Evol. Microbiol.">
        <title>Bacillus glycinifermentans sp. nov., isolated from fermented soybean paste.</title>
        <authorList>
            <person name="Kim S.J."/>
            <person name="Dunlap C.A."/>
            <person name="Kwon S.W."/>
            <person name="Rooney A.P."/>
        </authorList>
    </citation>
    <scope>NUCLEOTIDE SEQUENCE [LARGE SCALE GENOMIC DNA]</scope>
    <source>
        <strain evidence="13 15">GO-13</strain>
    </source>
</reference>
<dbReference type="SUPFAM" id="SSF55874">
    <property type="entry name" value="ATPase domain of HSP90 chaperone/DNA topoisomerase II/histidine kinase"/>
    <property type="match status" value="1"/>
</dbReference>
<evidence type="ECO:0000313" key="16">
    <source>
        <dbReference type="Proteomes" id="UP001341297"/>
    </source>
</evidence>
<feature type="region of interest" description="Disordered" evidence="10">
    <location>
        <begin position="304"/>
        <end position="323"/>
    </location>
</feature>
<accession>A0A0T6BRT0</accession>
<reference evidence="14 16" key="3">
    <citation type="submission" date="2023-03" db="EMBL/GenBank/DDBJ databases">
        <title>Agriculturally important microbes genome sequencing.</title>
        <authorList>
            <person name="Dunlap C."/>
        </authorList>
    </citation>
    <scope>NUCLEOTIDE SEQUENCE [LARGE SCALE GENOMIC DNA]</scope>
    <source>
        <strain evidence="14 16">CBP-3203</strain>
    </source>
</reference>
<dbReference type="GO" id="GO:0005886">
    <property type="term" value="C:plasma membrane"/>
    <property type="evidence" value="ECO:0007669"/>
    <property type="project" value="UniProtKB-SubCell"/>
</dbReference>
<dbReference type="Pfam" id="PF00512">
    <property type="entry name" value="HisKA"/>
    <property type="match status" value="1"/>
</dbReference>
<evidence type="ECO:0000256" key="10">
    <source>
        <dbReference type="SAM" id="MobiDB-lite"/>
    </source>
</evidence>
<comment type="catalytic activity">
    <reaction evidence="1">
        <text>ATP + protein L-histidine = ADP + protein N-phospho-L-histidine.</text>
        <dbReference type="EC" id="2.7.13.3"/>
    </reaction>
</comment>
<dbReference type="GO" id="GO:0005524">
    <property type="term" value="F:ATP binding"/>
    <property type="evidence" value="ECO:0007669"/>
    <property type="project" value="UniProtKB-KW"/>
</dbReference>
<dbReference type="PRINTS" id="PR00344">
    <property type="entry name" value="BCTRLSENSOR"/>
</dbReference>
<dbReference type="GO" id="GO:0000155">
    <property type="term" value="F:phosphorelay sensor kinase activity"/>
    <property type="evidence" value="ECO:0007669"/>
    <property type="project" value="InterPro"/>
</dbReference>
<keyword evidence="9" id="KW-0902">Two-component regulatory system</keyword>
<evidence type="ECO:0000256" key="6">
    <source>
        <dbReference type="ARBA" id="ARBA00022741"/>
    </source>
</evidence>
<dbReference type="InterPro" id="IPR005467">
    <property type="entry name" value="His_kinase_dom"/>
</dbReference>
<dbReference type="RefSeq" id="WP_048353261.1">
    <property type="nucleotide sequence ID" value="NZ_CP023481.1"/>
</dbReference>
<dbReference type="Gene3D" id="3.30.565.10">
    <property type="entry name" value="Histidine kinase-like ATPase, C-terminal domain"/>
    <property type="match status" value="1"/>
</dbReference>
<keyword evidence="8" id="KW-0067">ATP-binding</keyword>
<evidence type="ECO:0000256" key="5">
    <source>
        <dbReference type="ARBA" id="ARBA00022679"/>
    </source>
</evidence>
<name>A0A0T6BRT0_9BACI</name>
<evidence type="ECO:0000313" key="13">
    <source>
        <dbReference type="EMBL" id="KRT94353.1"/>
    </source>
</evidence>
<dbReference type="FunFam" id="1.10.287.130:FF:000082">
    <property type="entry name" value="Sensor histidine kinase YvrG"/>
    <property type="match status" value="1"/>
</dbReference>
<keyword evidence="11" id="KW-1133">Transmembrane helix</keyword>
<reference evidence="13" key="2">
    <citation type="submission" date="2015-10" db="EMBL/GenBank/DDBJ databases">
        <authorList>
            <person name="Gilbert D.G."/>
        </authorList>
    </citation>
    <scope>NUCLEOTIDE SEQUENCE</scope>
    <source>
        <strain evidence="13">GO-13</strain>
    </source>
</reference>
<dbReference type="GO" id="GO:0016036">
    <property type="term" value="P:cellular response to phosphate starvation"/>
    <property type="evidence" value="ECO:0007669"/>
    <property type="project" value="TreeGrafter"/>
</dbReference>
<keyword evidence="6" id="KW-0547">Nucleotide-binding</keyword>
<feature type="domain" description="Histidine kinase" evidence="12">
    <location>
        <begin position="363"/>
        <end position="581"/>
    </location>
</feature>
<dbReference type="Proteomes" id="UP000036168">
    <property type="component" value="Unassembled WGS sequence"/>
</dbReference>
<dbReference type="FunFam" id="3.30.565.10:FF:000006">
    <property type="entry name" value="Sensor histidine kinase WalK"/>
    <property type="match status" value="1"/>
</dbReference>
<keyword evidence="4" id="KW-0597">Phosphoprotein</keyword>
<dbReference type="SMART" id="SM00388">
    <property type="entry name" value="HisKA"/>
    <property type="match status" value="1"/>
</dbReference>
<evidence type="ECO:0000256" key="11">
    <source>
        <dbReference type="SAM" id="Phobius"/>
    </source>
</evidence>
<dbReference type="Gene3D" id="1.10.287.130">
    <property type="match status" value="1"/>
</dbReference>
<dbReference type="InterPro" id="IPR036097">
    <property type="entry name" value="HisK_dim/P_sf"/>
</dbReference>
<evidence type="ECO:0000256" key="3">
    <source>
        <dbReference type="ARBA" id="ARBA00012438"/>
    </source>
</evidence>
<dbReference type="Proteomes" id="UP001341297">
    <property type="component" value="Unassembled WGS sequence"/>
</dbReference>
<dbReference type="InterPro" id="IPR050351">
    <property type="entry name" value="BphY/WalK/GraS-like"/>
</dbReference>
<keyword evidence="11" id="KW-0812">Transmembrane</keyword>
<dbReference type="EMBL" id="JARRTL010000011">
    <property type="protein sequence ID" value="MEC0485885.1"/>
    <property type="molecule type" value="Genomic_DNA"/>
</dbReference>
<keyword evidence="5" id="KW-0808">Transferase</keyword>
<keyword evidence="7 13" id="KW-0418">Kinase</keyword>
<sequence>MRLRGKLVLHFTSQIFLILMLVIAVLSLSFIFFALRLSESEADAGLAKATSDTFETWVTIDYDNNWHIDDTLKAAVDKQRGWLQILNEKEKTVYSYHLPREIQREYHKEDLVTAFAQKKINKYQVNFWSANLNEKDYVILFGWESKSDTILSYLEKEEKNPSSLSSYKKSTLDFIKKNKGSVYLFNEKGKLLQSIFSDIDYSKGITELELLKYQSKPWNYEHEFSYRRLSATEWLIAATPNPIYNPDHEFNRSIIGLALKIIVLMIGILLFSITIMTLWYSFRFGMPIIHSIKWVVNLSKGRFEEPKNRKGLPRSRNKKGKRKQPYRLFNEVFESMEQLTETLKKDEQDRKKIQATREEWIAGLSHDLKTPLSTIYGYSMMLESPNYEWSKEEISEIGQVMKEKSDYMSQLIEDLNLTYRLKNGALPIKRETVRLVPFLKKVVEEFKRYPFSEGYQVSFESQLEDTKFSIDKGWFRRILENLLANAVKHNEKGTEIKVILEETKQHIVLKIADNGRGMDSETVSKLFNRYYRGTHTKDSTEGSGLGLAISLELVHLHDGCIEVDSRTGHGTEITMEFKKKQ</sequence>
<dbReference type="InterPro" id="IPR003661">
    <property type="entry name" value="HisK_dim/P_dom"/>
</dbReference>
<gene>
    <name evidence="13" type="ORF">AB447_203445</name>
    <name evidence="14" type="ORF">P8828_13755</name>
</gene>
<keyword evidence="11" id="KW-0472">Membrane</keyword>
<dbReference type="EMBL" id="LECW02000012">
    <property type="protein sequence ID" value="KRT94353.1"/>
    <property type="molecule type" value="Genomic_DNA"/>
</dbReference>
<protein>
    <recommendedName>
        <fullName evidence="3">histidine kinase</fullName>
        <ecNumber evidence="3">2.7.13.3</ecNumber>
    </recommendedName>
</protein>
<evidence type="ECO:0000256" key="2">
    <source>
        <dbReference type="ARBA" id="ARBA00004651"/>
    </source>
</evidence>
<evidence type="ECO:0000256" key="7">
    <source>
        <dbReference type="ARBA" id="ARBA00022777"/>
    </source>
</evidence>
<dbReference type="PROSITE" id="PS50109">
    <property type="entry name" value="HIS_KIN"/>
    <property type="match status" value="1"/>
</dbReference>
<evidence type="ECO:0000259" key="12">
    <source>
        <dbReference type="PROSITE" id="PS50109"/>
    </source>
</evidence>
<dbReference type="InterPro" id="IPR004358">
    <property type="entry name" value="Sig_transdc_His_kin-like_C"/>
</dbReference>
<dbReference type="STRING" id="1664069.BGLY_3907"/>
<organism evidence="13 15">
    <name type="scientific">Bacillus glycinifermentans</name>
    <dbReference type="NCBI Taxonomy" id="1664069"/>
    <lineage>
        <taxon>Bacteria</taxon>
        <taxon>Bacillati</taxon>
        <taxon>Bacillota</taxon>
        <taxon>Bacilli</taxon>
        <taxon>Bacillales</taxon>
        <taxon>Bacillaceae</taxon>
        <taxon>Bacillus</taxon>
    </lineage>
</organism>
<comment type="subcellular location">
    <subcellularLocation>
        <location evidence="2">Cell membrane</location>
        <topology evidence="2">Multi-pass membrane protein</topology>
    </subcellularLocation>
</comment>
<dbReference type="SUPFAM" id="SSF47384">
    <property type="entry name" value="Homodimeric domain of signal transducing histidine kinase"/>
    <property type="match status" value="1"/>
</dbReference>
<dbReference type="OrthoDB" id="368131at2"/>
<dbReference type="SMART" id="SM00387">
    <property type="entry name" value="HATPase_c"/>
    <property type="match status" value="1"/>
</dbReference>
<feature type="compositionally biased region" description="Basic residues" evidence="10">
    <location>
        <begin position="309"/>
        <end position="323"/>
    </location>
</feature>
<feature type="transmembrane region" description="Helical" evidence="11">
    <location>
        <begin position="261"/>
        <end position="282"/>
    </location>
</feature>
<evidence type="ECO:0000256" key="8">
    <source>
        <dbReference type="ARBA" id="ARBA00022840"/>
    </source>
</evidence>
<dbReference type="Pfam" id="PF02518">
    <property type="entry name" value="HATPase_c"/>
    <property type="match status" value="1"/>
</dbReference>
<dbReference type="InterPro" id="IPR003594">
    <property type="entry name" value="HATPase_dom"/>
</dbReference>
<comment type="caution">
    <text evidence="13">The sequence shown here is derived from an EMBL/GenBank/DDBJ whole genome shotgun (WGS) entry which is preliminary data.</text>
</comment>
<dbReference type="EC" id="2.7.13.3" evidence="3"/>
<feature type="transmembrane region" description="Helical" evidence="11">
    <location>
        <begin position="15"/>
        <end position="35"/>
    </location>
</feature>
<dbReference type="InterPro" id="IPR036890">
    <property type="entry name" value="HATPase_C_sf"/>
</dbReference>
<evidence type="ECO:0000313" key="14">
    <source>
        <dbReference type="EMBL" id="MEC0485885.1"/>
    </source>
</evidence>
<evidence type="ECO:0000256" key="9">
    <source>
        <dbReference type="ARBA" id="ARBA00023012"/>
    </source>
</evidence>
<evidence type="ECO:0000313" key="15">
    <source>
        <dbReference type="Proteomes" id="UP000036168"/>
    </source>
</evidence>
<proteinExistence type="predicted"/>
<keyword evidence="16" id="KW-1185">Reference proteome</keyword>
<evidence type="ECO:0000256" key="1">
    <source>
        <dbReference type="ARBA" id="ARBA00000085"/>
    </source>
</evidence>